<name>A0A9W6QIA4_9ACTN</name>
<sequence>MIPVIAFTAWEGPRRETVRRIPSSSEEVKDFVDEALGCFTNRYPSQRQPAFFYRREPEGRFPYACLRATIDHTGSYAALLWYGTGPKDGIHDRLWLSDNLEPTGDEPELIADDHTGAVYAPSSVLPLAQIVPVIHQFCLDGTGERPAGINWVTGEFNGYRHGSRTGGEPGQGA</sequence>
<dbReference type="AlphaFoldDB" id="A0A9W6QIA4"/>
<proteinExistence type="predicted"/>
<comment type="caution">
    <text evidence="1">The sequence shown here is derived from an EMBL/GenBank/DDBJ whole genome shotgun (WGS) entry which is preliminary data.</text>
</comment>
<dbReference type="Proteomes" id="UP001165041">
    <property type="component" value="Unassembled WGS sequence"/>
</dbReference>
<reference evidence="1" key="1">
    <citation type="submission" date="2023-02" db="EMBL/GenBank/DDBJ databases">
        <title>Kitasatospora phosalacinea NBRC 14627.</title>
        <authorList>
            <person name="Ichikawa N."/>
            <person name="Sato H."/>
            <person name="Tonouchi N."/>
        </authorList>
    </citation>
    <scope>NUCLEOTIDE SEQUENCE</scope>
    <source>
        <strain evidence="1">NBRC 14627</strain>
    </source>
</reference>
<dbReference type="InterPro" id="IPR025680">
    <property type="entry name" value="DddI"/>
</dbReference>
<dbReference type="Pfam" id="PF14430">
    <property type="entry name" value="Imm1"/>
    <property type="match status" value="1"/>
</dbReference>
<evidence type="ECO:0000313" key="2">
    <source>
        <dbReference type="Proteomes" id="UP001165041"/>
    </source>
</evidence>
<gene>
    <name evidence="1" type="ORF">Kpho02_77380</name>
</gene>
<organism evidence="1 2">
    <name type="scientific">Kitasatospora phosalacinea</name>
    <dbReference type="NCBI Taxonomy" id="2065"/>
    <lineage>
        <taxon>Bacteria</taxon>
        <taxon>Bacillati</taxon>
        <taxon>Actinomycetota</taxon>
        <taxon>Actinomycetes</taxon>
        <taxon>Kitasatosporales</taxon>
        <taxon>Streptomycetaceae</taxon>
        <taxon>Kitasatospora</taxon>
    </lineage>
</organism>
<dbReference type="EMBL" id="BSSA01000064">
    <property type="protein sequence ID" value="GLW75441.1"/>
    <property type="molecule type" value="Genomic_DNA"/>
</dbReference>
<accession>A0A9W6QIA4</accession>
<dbReference type="RefSeq" id="WP_285740962.1">
    <property type="nucleotide sequence ID" value="NZ_BSSA01000064.1"/>
</dbReference>
<protein>
    <submittedName>
        <fullName evidence="1">Uncharacterized protein</fullName>
    </submittedName>
</protein>
<evidence type="ECO:0000313" key="1">
    <source>
        <dbReference type="EMBL" id="GLW75441.1"/>
    </source>
</evidence>